<dbReference type="AlphaFoldDB" id="A0A8H4KTA5"/>
<feature type="compositionally biased region" description="Acidic residues" evidence="1">
    <location>
        <begin position="304"/>
        <end position="319"/>
    </location>
</feature>
<evidence type="ECO:0000256" key="1">
    <source>
        <dbReference type="SAM" id="MobiDB-lite"/>
    </source>
</evidence>
<comment type="caution">
    <text evidence="2">The sequence shown here is derived from an EMBL/GenBank/DDBJ whole genome shotgun (WGS) entry which is preliminary data.</text>
</comment>
<organism evidence="2 3">
    <name type="scientific">Fusarium austroafricanum</name>
    <dbReference type="NCBI Taxonomy" id="2364996"/>
    <lineage>
        <taxon>Eukaryota</taxon>
        <taxon>Fungi</taxon>
        <taxon>Dikarya</taxon>
        <taxon>Ascomycota</taxon>
        <taxon>Pezizomycotina</taxon>
        <taxon>Sordariomycetes</taxon>
        <taxon>Hypocreomycetidae</taxon>
        <taxon>Hypocreales</taxon>
        <taxon>Nectriaceae</taxon>
        <taxon>Fusarium</taxon>
        <taxon>Fusarium concolor species complex</taxon>
    </lineage>
</organism>
<protein>
    <submittedName>
        <fullName evidence="2">Phosphorylase superfamily protein</fullName>
    </submittedName>
</protein>
<sequence length="525" mass="59322">MDPLSSASQPNKPNNSRVRYRKALADQRNPLAELDEQQLAKATSDFLSSTSQYIQGNHLGVQYNNPIAGPGYSQINGPTYQPYGLQSQRLADAKLELLRAEREDSWGGTAASIATLVAFANLVLQHGTNIAKSYHGAHGEIKILLREIKSFSTALHHLSRLASKLEATQASSADVSPDKTRDLTPGYLHSAHRLLMELEKKLSITDADLKKGSTLQELTGQLGGLFSLLEIKEFIRRIQHHKQIINLALTADSPNKLNIYLSEQHETQINIENPRSTARGGPDGIQSNDSEVLLDNDPNVTINSDEDTAGASTDEEVDDEPYHQLRSIEGVILQSFAYETLHCRLNDFINPSLQSKLRDLAVAWSKPHHKYHAHIASYKLLNLVAELRYIDPHEIHIHDSEAAKPYLRNILDVCACNIHANVPKCEKFEDHEFAPRKKDSFPSITNQDYDYRPKPMDNIPAISEHEFRKRFYACQRPQPIMHWYHKCKTLGLHSDDVFERLPKKRTELEEGGDNRETFGQSMHKR</sequence>
<keyword evidence="3" id="KW-1185">Reference proteome</keyword>
<evidence type="ECO:0000313" key="2">
    <source>
        <dbReference type="EMBL" id="KAF4455795.1"/>
    </source>
</evidence>
<feature type="compositionally biased region" description="Basic and acidic residues" evidence="1">
    <location>
        <begin position="504"/>
        <end position="516"/>
    </location>
</feature>
<name>A0A8H4KTA5_9HYPO</name>
<feature type="region of interest" description="Disordered" evidence="1">
    <location>
        <begin position="504"/>
        <end position="525"/>
    </location>
</feature>
<dbReference type="EMBL" id="JAADJG010000080">
    <property type="protein sequence ID" value="KAF4455795.1"/>
    <property type="molecule type" value="Genomic_DNA"/>
</dbReference>
<evidence type="ECO:0000313" key="3">
    <source>
        <dbReference type="Proteomes" id="UP000605986"/>
    </source>
</evidence>
<accession>A0A8H4KTA5</accession>
<reference evidence="2" key="1">
    <citation type="submission" date="2020-01" db="EMBL/GenBank/DDBJ databases">
        <title>Identification and distribution of gene clusters putatively required for synthesis of sphingolipid metabolism inhibitors in phylogenetically diverse species of the filamentous fungus Fusarium.</title>
        <authorList>
            <person name="Kim H.-S."/>
            <person name="Busman M."/>
            <person name="Brown D.W."/>
            <person name="Divon H."/>
            <person name="Uhlig S."/>
            <person name="Proctor R.H."/>
        </authorList>
    </citation>
    <scope>NUCLEOTIDE SEQUENCE</scope>
    <source>
        <strain evidence="2">NRRL 53441</strain>
    </source>
</reference>
<feature type="region of interest" description="Disordered" evidence="1">
    <location>
        <begin position="271"/>
        <end position="319"/>
    </location>
</feature>
<feature type="region of interest" description="Disordered" evidence="1">
    <location>
        <begin position="1"/>
        <end position="21"/>
    </location>
</feature>
<gene>
    <name evidence="2" type="ORF">F53441_1994</name>
</gene>
<dbReference type="OrthoDB" id="5151916at2759"/>
<dbReference type="Proteomes" id="UP000605986">
    <property type="component" value="Unassembled WGS sequence"/>
</dbReference>
<feature type="compositionally biased region" description="Polar residues" evidence="1">
    <location>
        <begin position="1"/>
        <end position="17"/>
    </location>
</feature>
<proteinExistence type="predicted"/>